<name>A0A1I6H050_9EURY</name>
<protein>
    <submittedName>
        <fullName evidence="2">Uncharacterized protein</fullName>
    </submittedName>
</protein>
<reference evidence="3" key="1">
    <citation type="submission" date="2016-10" db="EMBL/GenBank/DDBJ databases">
        <authorList>
            <person name="Varghese N."/>
            <person name="Submissions S."/>
        </authorList>
    </citation>
    <scope>NUCLEOTIDE SEQUENCE [LARGE SCALE GENOMIC DNA]</scope>
    <source>
        <strain evidence="3">CGMCC 1.7736</strain>
    </source>
</reference>
<evidence type="ECO:0000313" key="3">
    <source>
        <dbReference type="Proteomes" id="UP000198531"/>
    </source>
</evidence>
<dbReference type="EMBL" id="FOYT01000001">
    <property type="protein sequence ID" value="SFR47829.1"/>
    <property type="molecule type" value="Genomic_DNA"/>
</dbReference>
<dbReference type="Proteomes" id="UP000198531">
    <property type="component" value="Unassembled WGS sequence"/>
</dbReference>
<dbReference type="RefSeq" id="WP_089806799.1">
    <property type="nucleotide sequence ID" value="NZ_FOYT01000001.1"/>
</dbReference>
<organism evidence="2 3">
    <name type="scientific">Halogeometricum rufum</name>
    <dbReference type="NCBI Taxonomy" id="553469"/>
    <lineage>
        <taxon>Archaea</taxon>
        <taxon>Methanobacteriati</taxon>
        <taxon>Methanobacteriota</taxon>
        <taxon>Stenosarchaea group</taxon>
        <taxon>Halobacteria</taxon>
        <taxon>Halobacteriales</taxon>
        <taxon>Haloferacaceae</taxon>
        <taxon>Halogeometricum</taxon>
    </lineage>
</organism>
<dbReference type="STRING" id="553469.SAMN04487947_1905"/>
<evidence type="ECO:0000256" key="1">
    <source>
        <dbReference type="SAM" id="MobiDB-lite"/>
    </source>
</evidence>
<feature type="compositionally biased region" description="Low complexity" evidence="1">
    <location>
        <begin position="42"/>
        <end position="51"/>
    </location>
</feature>
<sequence length="392" mass="39650">MRVELTKRTALVLLVLLTVLAGAGIGLIQDGGDSDAGPAPPTVTVTPPGDGAVEDGTERDGDTGSVDGAATETPDGGDAADGATTDAEPTLSVTATAADPEPVRHATGSVDRLEGTVRTDASWTGTADTAVVVYSVWAPDFGWAETTRRTVNVAGASTLPADAAIETLTYATGSRASAFENPRDGTTRTTEGHVAVTVVLFDGGEEVARERVTDPFGVAVTNLGSTGGSAAASSGGAGTGEASDPVELAVGGADDAPIRIDGVAPGDSGVVRTAVRNDGTESGRLSLHVENVTDAENELLEPERDVGDTDETGELSGAVSVRVSVGEDYLVGGEGTWVRLSELETVAFANTTLEAGETRSLDVEWRVDGAVGNEIQSDSAVVDVTLVLSQTS</sequence>
<evidence type="ECO:0000313" key="2">
    <source>
        <dbReference type="EMBL" id="SFR47829.1"/>
    </source>
</evidence>
<gene>
    <name evidence="2" type="ORF">SAMN04487947_1905</name>
</gene>
<accession>A0A1I6H050</accession>
<proteinExistence type="predicted"/>
<keyword evidence="3" id="KW-1185">Reference proteome</keyword>
<feature type="compositionally biased region" description="Low complexity" evidence="1">
    <location>
        <begin position="67"/>
        <end position="90"/>
    </location>
</feature>
<dbReference type="AlphaFoldDB" id="A0A1I6H050"/>
<feature type="region of interest" description="Disordered" evidence="1">
    <location>
        <begin position="31"/>
        <end position="112"/>
    </location>
</feature>
<dbReference type="OrthoDB" id="137379at2157"/>